<dbReference type="PANTHER" id="PTHR43766:SF1">
    <property type="entry name" value="TRYPTOPHAN--TRNA LIGASE, MITOCHONDRIAL"/>
    <property type="match status" value="1"/>
</dbReference>
<dbReference type="PANTHER" id="PTHR43766">
    <property type="entry name" value="TRYPTOPHAN--TRNA LIGASE, MITOCHONDRIAL"/>
    <property type="match status" value="1"/>
</dbReference>
<dbReference type="InterPro" id="IPR050203">
    <property type="entry name" value="Trp-tRNA_synthetase"/>
</dbReference>
<name>A0A914HAJ5_GLORO</name>
<dbReference type="GO" id="GO:0005759">
    <property type="term" value="C:mitochondrial matrix"/>
    <property type="evidence" value="ECO:0007669"/>
    <property type="project" value="TreeGrafter"/>
</dbReference>
<dbReference type="Gene3D" id="3.40.50.620">
    <property type="entry name" value="HUPs"/>
    <property type="match status" value="1"/>
</dbReference>
<dbReference type="InterPro" id="IPR002306">
    <property type="entry name" value="Trp-tRNA-ligase"/>
</dbReference>
<dbReference type="EC" id="6.1.1.2" evidence="3"/>
<dbReference type="Gene3D" id="1.10.240.10">
    <property type="entry name" value="Tyrosyl-Transfer RNA Synthetase"/>
    <property type="match status" value="1"/>
</dbReference>
<dbReference type="Proteomes" id="UP000887572">
    <property type="component" value="Unplaced"/>
</dbReference>
<proteinExistence type="inferred from homology"/>
<evidence type="ECO:0000313" key="11">
    <source>
        <dbReference type="Proteomes" id="UP000887572"/>
    </source>
</evidence>
<evidence type="ECO:0000256" key="3">
    <source>
        <dbReference type="ARBA" id="ARBA00013161"/>
    </source>
</evidence>
<dbReference type="WBParaSite" id="Gr19_v10_g15581.t1">
    <property type="protein sequence ID" value="Gr19_v10_g15581.t1"/>
    <property type="gene ID" value="Gr19_v10_g15581"/>
</dbReference>
<evidence type="ECO:0000256" key="10">
    <source>
        <dbReference type="RuleBase" id="RU363036"/>
    </source>
</evidence>
<dbReference type="InterPro" id="IPR001412">
    <property type="entry name" value="aa-tRNA-synth_I_CS"/>
</dbReference>
<sequence length="329" mass="36819">MSKVFVSGIQPSGSLHIGNYLGFIKSFVAFQNDLSITRRVLLIADLHSISTGRQEPAQLRLNTLRTLAALLACGRTLLVQQSRLPEHTELMWILGSAATVTSLSSLAQFKDKSAWYPEGVAPVGLLTYPLLQAADVLTYRATHVPVGDDQTQHMELVRHLATKFNLRYRCDFFPVPEKISGTCARLRSLRNPSVKMSKSDTDTKSRIDLMDTPELTIAKIRKAVTDFESRVTFDPEQRPGVSNLVTLFSLFSGLLVEQVLKQCDGLDTLAFKGKLAELINSQLAPIRERFSQFVGDERELERLLQYGEERSRPIAVDTLKEVKKIVGMR</sequence>
<dbReference type="PROSITE" id="PS00178">
    <property type="entry name" value="AA_TRNA_LIGASE_I"/>
    <property type="match status" value="1"/>
</dbReference>
<reference evidence="12" key="1">
    <citation type="submission" date="2022-11" db="UniProtKB">
        <authorList>
            <consortium name="WormBaseParasite"/>
        </authorList>
    </citation>
    <scope>IDENTIFICATION</scope>
</reference>
<dbReference type="PRINTS" id="PR01039">
    <property type="entry name" value="TRNASYNTHTRP"/>
</dbReference>
<keyword evidence="5 10" id="KW-0547">Nucleotide-binding</keyword>
<evidence type="ECO:0000256" key="2">
    <source>
        <dbReference type="ARBA" id="ARBA00005594"/>
    </source>
</evidence>
<keyword evidence="4 10" id="KW-0436">Ligase</keyword>
<keyword evidence="6 10" id="KW-0067">ATP-binding</keyword>
<accession>A0A914HAJ5</accession>
<dbReference type="GO" id="GO:0070183">
    <property type="term" value="P:mitochondrial tryptophanyl-tRNA aminoacylation"/>
    <property type="evidence" value="ECO:0007669"/>
    <property type="project" value="TreeGrafter"/>
</dbReference>
<keyword evidence="7 10" id="KW-0648">Protein biosynthesis</keyword>
<comment type="similarity">
    <text evidence="2 10">Belongs to the class-I aminoacyl-tRNA synthetase family.</text>
</comment>
<dbReference type="NCBIfam" id="TIGR00233">
    <property type="entry name" value="trpS"/>
    <property type="match status" value="1"/>
</dbReference>
<evidence type="ECO:0000313" key="12">
    <source>
        <dbReference type="WBParaSite" id="Gr19_v10_g15581.t1"/>
    </source>
</evidence>
<dbReference type="AlphaFoldDB" id="A0A914HAJ5"/>
<organism evidence="11 12">
    <name type="scientific">Globodera rostochiensis</name>
    <name type="common">Golden nematode worm</name>
    <name type="synonym">Heterodera rostochiensis</name>
    <dbReference type="NCBI Taxonomy" id="31243"/>
    <lineage>
        <taxon>Eukaryota</taxon>
        <taxon>Metazoa</taxon>
        <taxon>Ecdysozoa</taxon>
        <taxon>Nematoda</taxon>
        <taxon>Chromadorea</taxon>
        <taxon>Rhabditida</taxon>
        <taxon>Tylenchina</taxon>
        <taxon>Tylenchomorpha</taxon>
        <taxon>Tylenchoidea</taxon>
        <taxon>Heteroderidae</taxon>
        <taxon>Heteroderinae</taxon>
        <taxon>Globodera</taxon>
    </lineage>
</organism>
<dbReference type="Pfam" id="PF00579">
    <property type="entry name" value="tRNA-synt_1b"/>
    <property type="match status" value="1"/>
</dbReference>
<evidence type="ECO:0000256" key="5">
    <source>
        <dbReference type="ARBA" id="ARBA00022741"/>
    </source>
</evidence>
<evidence type="ECO:0000256" key="6">
    <source>
        <dbReference type="ARBA" id="ARBA00022840"/>
    </source>
</evidence>
<dbReference type="InterPro" id="IPR002305">
    <property type="entry name" value="aa-tRNA-synth_Ic"/>
</dbReference>
<keyword evidence="8 10" id="KW-0030">Aminoacyl-tRNA synthetase</keyword>
<dbReference type="InterPro" id="IPR014729">
    <property type="entry name" value="Rossmann-like_a/b/a_fold"/>
</dbReference>
<comment type="subcellular location">
    <subcellularLocation>
        <location evidence="1">Mitochondrion</location>
    </subcellularLocation>
</comment>
<protein>
    <recommendedName>
        <fullName evidence="3">tryptophan--tRNA ligase</fullName>
        <ecNumber evidence="3">6.1.1.2</ecNumber>
    </recommendedName>
    <alternativeName>
        <fullName evidence="9">Tryptophanyl-tRNA synthetase</fullName>
    </alternativeName>
</protein>
<dbReference type="FunFam" id="1.10.240.10:FF:000002">
    <property type="entry name" value="Tryptophan--tRNA ligase"/>
    <property type="match status" value="1"/>
</dbReference>
<evidence type="ECO:0000256" key="8">
    <source>
        <dbReference type="ARBA" id="ARBA00023146"/>
    </source>
</evidence>
<evidence type="ECO:0000256" key="7">
    <source>
        <dbReference type="ARBA" id="ARBA00022917"/>
    </source>
</evidence>
<dbReference type="SUPFAM" id="SSF52374">
    <property type="entry name" value="Nucleotidylyl transferase"/>
    <property type="match status" value="1"/>
</dbReference>
<evidence type="ECO:0000256" key="9">
    <source>
        <dbReference type="ARBA" id="ARBA00030268"/>
    </source>
</evidence>
<keyword evidence="11" id="KW-1185">Reference proteome</keyword>
<evidence type="ECO:0000256" key="4">
    <source>
        <dbReference type="ARBA" id="ARBA00022598"/>
    </source>
</evidence>
<dbReference type="GO" id="GO:0005524">
    <property type="term" value="F:ATP binding"/>
    <property type="evidence" value="ECO:0007669"/>
    <property type="project" value="UniProtKB-KW"/>
</dbReference>
<dbReference type="GO" id="GO:0004830">
    <property type="term" value="F:tryptophan-tRNA ligase activity"/>
    <property type="evidence" value="ECO:0007669"/>
    <property type="project" value="UniProtKB-EC"/>
</dbReference>
<dbReference type="CDD" id="cd00806">
    <property type="entry name" value="TrpRS_core"/>
    <property type="match status" value="1"/>
</dbReference>
<evidence type="ECO:0000256" key="1">
    <source>
        <dbReference type="ARBA" id="ARBA00004173"/>
    </source>
</evidence>